<organism evidence="1">
    <name type="scientific">Glycine max</name>
    <name type="common">Soybean</name>
    <name type="synonym">Glycine hispida</name>
    <dbReference type="NCBI Taxonomy" id="3847"/>
    <lineage>
        <taxon>Eukaryota</taxon>
        <taxon>Viridiplantae</taxon>
        <taxon>Streptophyta</taxon>
        <taxon>Embryophyta</taxon>
        <taxon>Tracheophyta</taxon>
        <taxon>Spermatophyta</taxon>
        <taxon>Magnoliopsida</taxon>
        <taxon>eudicotyledons</taxon>
        <taxon>Gunneridae</taxon>
        <taxon>Pentapetalae</taxon>
        <taxon>rosids</taxon>
        <taxon>fabids</taxon>
        <taxon>Fabales</taxon>
        <taxon>Fabaceae</taxon>
        <taxon>Papilionoideae</taxon>
        <taxon>50 kb inversion clade</taxon>
        <taxon>NPAAA clade</taxon>
        <taxon>indigoferoid/millettioid clade</taxon>
        <taxon>Phaseoleae</taxon>
        <taxon>Glycine</taxon>
        <taxon>Glycine subgen. Soja</taxon>
    </lineage>
</organism>
<dbReference type="Gramene" id="KRH26776">
    <property type="protein sequence ID" value="KRH26776"/>
    <property type="gene ID" value="GLYMA_12G193100"/>
</dbReference>
<evidence type="ECO:0000313" key="3">
    <source>
        <dbReference type="Proteomes" id="UP000008827"/>
    </source>
</evidence>
<dbReference type="EMBL" id="CM000845">
    <property type="protein sequence ID" value="KRH26776.1"/>
    <property type="molecule type" value="Genomic_DNA"/>
</dbReference>
<dbReference type="Gramene" id="KRH26775">
    <property type="protein sequence ID" value="KRH26775"/>
    <property type="gene ID" value="GLYMA_12G193100"/>
</dbReference>
<dbReference type="EnsemblPlants" id="KRH26776">
    <property type="protein sequence ID" value="KRH26776"/>
    <property type="gene ID" value="GLYMA_12G193100"/>
</dbReference>
<proteinExistence type="predicted"/>
<reference evidence="1 2" key="1">
    <citation type="journal article" date="2010" name="Nature">
        <title>Genome sequence of the palaeopolyploid soybean.</title>
        <authorList>
            <person name="Schmutz J."/>
            <person name="Cannon S.B."/>
            <person name="Schlueter J."/>
            <person name="Ma J."/>
            <person name="Mitros T."/>
            <person name="Nelson W."/>
            <person name="Hyten D.L."/>
            <person name="Song Q."/>
            <person name="Thelen J.J."/>
            <person name="Cheng J."/>
            <person name="Xu D."/>
            <person name="Hellsten U."/>
            <person name="May G.D."/>
            <person name="Yu Y."/>
            <person name="Sakurai T."/>
            <person name="Umezawa T."/>
            <person name="Bhattacharyya M.K."/>
            <person name="Sandhu D."/>
            <person name="Valliyodan B."/>
            <person name="Lindquist E."/>
            <person name="Peto M."/>
            <person name="Grant D."/>
            <person name="Shu S."/>
            <person name="Goodstein D."/>
            <person name="Barry K."/>
            <person name="Futrell-Griggs M."/>
            <person name="Abernathy B."/>
            <person name="Du J."/>
            <person name="Tian Z."/>
            <person name="Zhu L."/>
            <person name="Gill N."/>
            <person name="Joshi T."/>
            <person name="Libault M."/>
            <person name="Sethuraman A."/>
            <person name="Zhang X.-C."/>
            <person name="Shinozaki K."/>
            <person name="Nguyen H.T."/>
            <person name="Wing R.A."/>
            <person name="Cregan P."/>
            <person name="Specht J."/>
            <person name="Grimwood J."/>
            <person name="Rokhsar D."/>
            <person name="Stacey G."/>
            <person name="Shoemaker R.C."/>
            <person name="Jackson S.A."/>
        </authorList>
    </citation>
    <scope>NUCLEOTIDE SEQUENCE</scope>
    <source>
        <strain evidence="2">cv. Williams 82</strain>
        <tissue evidence="1">Callus</tissue>
    </source>
</reference>
<dbReference type="Gramene" id="KRH26773">
    <property type="protein sequence ID" value="KRH26773"/>
    <property type="gene ID" value="GLYMA_12G193100"/>
</dbReference>
<dbReference type="AlphaFoldDB" id="A0A0R0H815"/>
<gene>
    <name evidence="1" type="ORF">GLYMA_12G193100</name>
</gene>
<reference evidence="1" key="3">
    <citation type="submission" date="2018-07" db="EMBL/GenBank/DDBJ databases">
        <title>WGS assembly of Glycine max.</title>
        <authorList>
            <person name="Schmutz J."/>
            <person name="Cannon S."/>
            <person name="Schlueter J."/>
            <person name="Ma J."/>
            <person name="Mitros T."/>
            <person name="Nelson W."/>
            <person name="Hyten D."/>
            <person name="Song Q."/>
            <person name="Thelen J."/>
            <person name="Cheng J."/>
            <person name="Xu D."/>
            <person name="Hellsten U."/>
            <person name="May G."/>
            <person name="Yu Y."/>
            <person name="Sakurai T."/>
            <person name="Umezawa T."/>
            <person name="Bhattacharyya M."/>
            <person name="Sandhu D."/>
            <person name="Valliyodan B."/>
            <person name="Lindquist E."/>
            <person name="Peto M."/>
            <person name="Grant D."/>
            <person name="Shu S."/>
            <person name="Goodstein D."/>
            <person name="Barry K."/>
            <person name="Futrell-Griggs M."/>
            <person name="Abernathy B."/>
            <person name="Du J."/>
            <person name="Tian Z."/>
            <person name="Zhu L."/>
            <person name="Gill N."/>
            <person name="Joshi T."/>
            <person name="Libault M."/>
            <person name="Sethuraman A."/>
            <person name="Zhang X."/>
            <person name="Shinozaki K."/>
            <person name="Nguyen H."/>
            <person name="Wing R."/>
            <person name="Cregan P."/>
            <person name="Specht J."/>
            <person name="Grimwood J."/>
            <person name="Rokhsar D."/>
            <person name="Stacey G."/>
            <person name="Shoemaker R."/>
            <person name="Jackson S."/>
        </authorList>
    </citation>
    <scope>NUCLEOTIDE SEQUENCE</scope>
    <source>
        <tissue evidence="1">Callus</tissue>
    </source>
</reference>
<evidence type="ECO:0000313" key="2">
    <source>
        <dbReference type="EnsemblPlants" id="KRH26773"/>
    </source>
</evidence>
<dbReference type="Proteomes" id="UP000008827">
    <property type="component" value="Chromosome 12"/>
</dbReference>
<protein>
    <submittedName>
        <fullName evidence="1 2">Uncharacterized protein</fullName>
    </submittedName>
</protein>
<name>A0A0R0H815_SOYBN</name>
<dbReference type="EnsemblPlants" id="KRH26773">
    <property type="protein sequence ID" value="KRH26773"/>
    <property type="gene ID" value="GLYMA_12G193100"/>
</dbReference>
<dbReference type="EMBL" id="CM000845">
    <property type="protein sequence ID" value="KRH26774.1"/>
    <property type="molecule type" value="Genomic_DNA"/>
</dbReference>
<dbReference type="EnsemblPlants" id="KRH26775">
    <property type="protein sequence ID" value="KRH26775"/>
    <property type="gene ID" value="GLYMA_12G193100"/>
</dbReference>
<dbReference type="EnsemblPlants" id="KRH26774">
    <property type="protein sequence ID" value="KRH26774"/>
    <property type="gene ID" value="GLYMA_12G193100"/>
</dbReference>
<reference evidence="2" key="2">
    <citation type="submission" date="2018-02" db="UniProtKB">
        <authorList>
            <consortium name="EnsemblPlants"/>
        </authorList>
    </citation>
    <scope>IDENTIFICATION</scope>
    <source>
        <strain evidence="2">Williams 82</strain>
    </source>
</reference>
<dbReference type="Gramene" id="KRH26774">
    <property type="protein sequence ID" value="KRH26774"/>
    <property type="gene ID" value="GLYMA_12G193100"/>
</dbReference>
<dbReference type="EMBL" id="CM000845">
    <property type="protein sequence ID" value="KRH26773.1"/>
    <property type="molecule type" value="Genomic_DNA"/>
</dbReference>
<sequence length="52" mass="6028">MMTMLFSTLFCFPTGRKLMRVLICKIQAREILEGRKKDAAIHTLMKRSKGIN</sequence>
<dbReference type="InParanoid" id="A0A0R0H815"/>
<keyword evidence="3" id="KW-1185">Reference proteome</keyword>
<evidence type="ECO:0000313" key="1">
    <source>
        <dbReference type="EMBL" id="KRH26775.1"/>
    </source>
</evidence>
<accession>A0A0R0H815</accession>
<dbReference type="EMBL" id="CM000845">
    <property type="protein sequence ID" value="KRH26775.1"/>
    <property type="molecule type" value="Genomic_DNA"/>
</dbReference>